<evidence type="ECO:0000313" key="2">
    <source>
        <dbReference type="Proteomes" id="UP001162501"/>
    </source>
</evidence>
<dbReference type="Proteomes" id="UP001162501">
    <property type="component" value="Chromosome 32"/>
</dbReference>
<accession>A0AC59ZPZ4</accession>
<dbReference type="EMBL" id="OX596116">
    <property type="protein sequence ID" value="CAN0481797.1"/>
    <property type="molecule type" value="Genomic_DNA"/>
</dbReference>
<reference evidence="1" key="1">
    <citation type="submission" date="2023-05" db="EMBL/GenBank/DDBJ databases">
        <authorList>
            <consortium name="ELIXIR-Norway"/>
        </authorList>
    </citation>
    <scope>NUCLEOTIDE SEQUENCE</scope>
</reference>
<reference evidence="1" key="2">
    <citation type="submission" date="2025-03" db="EMBL/GenBank/DDBJ databases">
        <authorList>
            <consortium name="ELIXIR-Norway"/>
            <consortium name="Elixir Norway"/>
        </authorList>
    </citation>
    <scope>NUCLEOTIDE SEQUENCE</scope>
</reference>
<proteinExistence type="predicted"/>
<evidence type="ECO:0000313" key="1">
    <source>
        <dbReference type="EMBL" id="CAN0481797.1"/>
    </source>
</evidence>
<organism evidence="1 2">
    <name type="scientific">Rangifer tarandus platyrhynchus</name>
    <name type="common">Svalbard reindeer</name>
    <dbReference type="NCBI Taxonomy" id="3082113"/>
    <lineage>
        <taxon>Eukaryota</taxon>
        <taxon>Metazoa</taxon>
        <taxon>Chordata</taxon>
        <taxon>Craniata</taxon>
        <taxon>Vertebrata</taxon>
        <taxon>Euteleostomi</taxon>
        <taxon>Mammalia</taxon>
        <taxon>Eutheria</taxon>
        <taxon>Laurasiatheria</taxon>
        <taxon>Artiodactyla</taxon>
        <taxon>Ruminantia</taxon>
        <taxon>Pecora</taxon>
        <taxon>Cervidae</taxon>
        <taxon>Odocoileinae</taxon>
        <taxon>Rangifer</taxon>
    </lineage>
</organism>
<sequence>MKNSKAGDSEKQAEKKTNKDGAGRGRLGSDTPVSPERLPGVITPPPLLSLSDLTLNTGPSISWPQP</sequence>
<protein>
    <submittedName>
        <fullName evidence="1">Uncharacterized protein</fullName>
    </submittedName>
</protein>
<name>A0AC59ZPZ4_RANTA</name>
<gene>
    <name evidence="1" type="ORF">MRATA1EN22A_LOCUS21097</name>
</gene>